<feature type="domain" description="Potassium channel tetramerisation-type BTB" evidence="1">
    <location>
        <begin position="7"/>
        <end position="93"/>
    </location>
</feature>
<dbReference type="AlphaFoldDB" id="K0R0M2"/>
<dbReference type="InterPro" id="IPR003131">
    <property type="entry name" value="T1-type_BTB"/>
</dbReference>
<accession>K0R0M2</accession>
<organism evidence="2 3">
    <name type="scientific">Thalassiosira oceanica</name>
    <name type="common">Marine diatom</name>
    <dbReference type="NCBI Taxonomy" id="159749"/>
    <lineage>
        <taxon>Eukaryota</taxon>
        <taxon>Sar</taxon>
        <taxon>Stramenopiles</taxon>
        <taxon>Ochrophyta</taxon>
        <taxon>Bacillariophyta</taxon>
        <taxon>Coscinodiscophyceae</taxon>
        <taxon>Thalassiosirophycidae</taxon>
        <taxon>Thalassiosirales</taxon>
        <taxon>Thalassiosiraceae</taxon>
        <taxon>Thalassiosira</taxon>
    </lineage>
</organism>
<evidence type="ECO:0000313" key="2">
    <source>
        <dbReference type="EMBL" id="EJK44349.1"/>
    </source>
</evidence>
<dbReference type="SUPFAM" id="SSF54695">
    <property type="entry name" value="POZ domain"/>
    <property type="match status" value="1"/>
</dbReference>
<name>K0R0M2_THAOC</name>
<dbReference type="Proteomes" id="UP000266841">
    <property type="component" value="Unassembled WGS sequence"/>
</dbReference>
<reference evidence="2 3" key="1">
    <citation type="journal article" date="2012" name="Genome Biol.">
        <title>Genome and low-iron response of an oceanic diatom adapted to chronic iron limitation.</title>
        <authorList>
            <person name="Lommer M."/>
            <person name="Specht M."/>
            <person name="Roy A.S."/>
            <person name="Kraemer L."/>
            <person name="Andreson R."/>
            <person name="Gutowska M.A."/>
            <person name="Wolf J."/>
            <person name="Bergner S.V."/>
            <person name="Schilhabel M.B."/>
            <person name="Klostermeier U.C."/>
            <person name="Beiko R.G."/>
            <person name="Rosenstiel P."/>
            <person name="Hippler M."/>
            <person name="Laroche J."/>
        </authorList>
    </citation>
    <scope>NUCLEOTIDE SEQUENCE [LARGE SCALE GENOMIC DNA]</scope>
    <source>
        <strain evidence="2 3">CCMP1005</strain>
    </source>
</reference>
<dbReference type="InterPro" id="IPR011333">
    <property type="entry name" value="SKP1/BTB/POZ_sf"/>
</dbReference>
<sequence length="133" mass="14937">MGAQATIKFNAGGRLFETSYALFDQHKETVLGRLVSKTWRGDSITTKPFFIDRDGDIFAQVLNFLRYGSVTLPSSVPKDMFLRDLDYFGISHENGTVLGEMEKFPFREGLTTLASLCWGKIFTWLHESGGLSS</sequence>
<evidence type="ECO:0000259" key="1">
    <source>
        <dbReference type="Pfam" id="PF02214"/>
    </source>
</evidence>
<dbReference type="GO" id="GO:0051260">
    <property type="term" value="P:protein homooligomerization"/>
    <property type="evidence" value="ECO:0007669"/>
    <property type="project" value="InterPro"/>
</dbReference>
<dbReference type="PANTHER" id="PTHR14499">
    <property type="entry name" value="POTASSIUM CHANNEL TETRAMERIZATION DOMAIN-CONTAINING"/>
    <property type="match status" value="1"/>
</dbReference>
<protein>
    <recommendedName>
        <fullName evidence="1">Potassium channel tetramerisation-type BTB domain-containing protein</fullName>
    </recommendedName>
</protein>
<dbReference type="PANTHER" id="PTHR14499:SF136">
    <property type="entry name" value="GH08630P"/>
    <property type="match status" value="1"/>
</dbReference>
<dbReference type="OrthoDB" id="45549at2759"/>
<dbReference type="CDD" id="cd18316">
    <property type="entry name" value="BTB_POZ_KCTD-like"/>
    <property type="match status" value="1"/>
</dbReference>
<dbReference type="eggNOG" id="KOG2714">
    <property type="taxonomic scope" value="Eukaryota"/>
</dbReference>
<dbReference type="Pfam" id="PF02214">
    <property type="entry name" value="BTB_2"/>
    <property type="match status" value="1"/>
</dbReference>
<comment type="caution">
    <text evidence="2">The sequence shown here is derived from an EMBL/GenBank/DDBJ whole genome shotgun (WGS) entry which is preliminary data.</text>
</comment>
<proteinExistence type="predicted"/>
<dbReference type="OMA" id="FETSYAL"/>
<dbReference type="EMBL" id="AGNL01049812">
    <property type="protein sequence ID" value="EJK44349.1"/>
    <property type="molecule type" value="Genomic_DNA"/>
</dbReference>
<keyword evidence="3" id="KW-1185">Reference proteome</keyword>
<gene>
    <name evidence="2" type="ORF">THAOC_37118</name>
</gene>
<evidence type="ECO:0000313" key="3">
    <source>
        <dbReference type="Proteomes" id="UP000266841"/>
    </source>
</evidence>
<dbReference type="Gene3D" id="3.30.710.10">
    <property type="entry name" value="Potassium Channel Kv1.1, Chain A"/>
    <property type="match status" value="1"/>
</dbReference>